<dbReference type="Gene3D" id="2.60.40.1220">
    <property type="match status" value="1"/>
</dbReference>
<sequence>MNDYTTGDQSRPRVAMDADGDFVVTWQSNGQDGSGDGVYARRYKFGSGAQGPSFRVNTVTSGAQNYPSVGMSAGGDFVVAWESDGQDGSGYGVYAQRYAAAGTTQGTEFRVNSYANANQAVPVVAMDRSGDFTIAWQSYGQDGSGYGMYAQRYSPSGVPQGTEFRVNTYTAADQWYGVMGMDAEGDFVVAWTSKAGQDGSADGVYADRFTSISPRTAGPLIAGVNVGWAREKVLAGNVLTRSDLNQLVVTFSENLTSSVTSLANWALTRDGQPVVGAITGVSFSLNTETNSYEAVLTLNASLAKGVYVLQAQPTILDTDGNALDGDYNGVAGGVFSFNFSVDPITVGPEFRVSADPTAQVTDPGVRPNGNGIAQDAQGNFVVVWAADGVDGSGYGVRARRYTASGLPLGPEFTVNTYTLNDQGAGSIEVGDSGPPKVAMNASGAFVITWTSLDQDGSGHGIYAQRFDSAGNRVGGEFRANGTTAGYQVAPAVDINDAGQFVITWQSPDSSGGYDIYARSYHADGTRVGNEFRVNVNQTNWQNVPSVAMRADGGFVIVWNSYLQDGSSNGIYLRRYDDAGIPQTGDVRVNTTTAGDQSSFHRQTIDMDAVGNFVVVWNSDGQDGSGYAVYAQRYNATGQRQGGEFRVNTQTFDDQSSASAAMAPNGDFLITWLSAHQDGSGGGIYAQRYNAAGVPQGGEFRVNASTIRNQDTPAAVMGSDGNFVVAWMSRHDAGQGLPRGVFAQRFSIPGAAPDILVTPTSGLFTSEIGGAASFTVRLNTQPTANVTIGLSSSHSGEGSPSVSSLTFTPTNWNIGQTVLITGSDDAIDDGDVSYAIVTAPAVSIDPNYNGRNALDVAVVNINDDTAGITVTPTSGLVTAEAGGTATFSVRLDTQPTSTVTIGLTSSNTNEGSLSVGSLVFTTLNWNIAQTVTVTGVDDAIHDGNISYTIITAPAVALDPKYDSRNAPDLAVTNVDNDSPGITVSPTTGLVTTEAGGSATFTVRLNTQPTATVTIPVSSNNVAEGTVSTSSVTFTSINWNIPQFVTVTGVNDAIDDGDVAYTIVLGAAVSADPGYSGQNPADVAVVNSDDDTADIIVTPMAGLVTTEAGGTATFLVRLGSQPTANVSINLSASNLNEGTINTNSLTFTPANWNTSQVVTLTGVDDDVEDGSITYNIVTAPAVSVDPKYGALNGPDVAAVNLDDDSVGIKITSTSGLVTNEAGATATFTVSLNSRPTATVTIGFSSSNLGEGVVSVGSLTFTPANWNVLQTVTVTGVNDAFDDGDVGYGLQIAPAVSADPGYDDLISQNVDLVNLDDDTRGFTVTPTSGLVTTEAGGVASFTVRLNSQPTSVVTVGLSSSNPNEGSLSVSGLSFTPANWNVPQTVSVTGMNDSVDDGDVAYSIVTTSAVSADPTYNDLDAWDVALTNLDDDTAGISLTPTNGLVTSEAAGTASFSVRLNSKPIADVTVGLHSDNPGEGTIRFSSLTFTPANWNIPQVVNITGVDDGVDDGDVTYRIVTNSAVSGDPRYNGVDPSNVVVKNVDNDTAGITLTPTSGLVTTEGGGSTTFSVRLNSQPTGNVTIAIASTNVGEGVVNTGSLTFTPVNWHVAQMVTVTGVDDVAVDGTVGYTIVTAPASSNDPRYNGVKGANVGVMNIDNDVAPLVTISSARIVQQKVRRKIAMTVAVTFNGDVDGATARTLANYSITAAGRDRKFGTRDDVVTRLTAVTYDPGTRTAILTPRNSTLALKPRPQFRVRSGGLLDSLRRPIDGNRDGSPGGDWVSIL</sequence>
<proteinExistence type="predicted"/>
<dbReference type="InterPro" id="IPR014755">
    <property type="entry name" value="Cu-Rt/internalin_Ig-like"/>
</dbReference>
<accession>A0AAU7C8C6</accession>
<reference evidence="2" key="1">
    <citation type="submission" date="2024-05" db="EMBL/GenBank/DDBJ databases">
        <title>Planctomycetes of the genus Singulisphaera possess chitinolytic capabilities.</title>
        <authorList>
            <person name="Ivanova A."/>
        </authorList>
    </citation>
    <scope>NUCLEOTIDE SEQUENCE</scope>
    <source>
        <strain evidence="2">Ch08T</strain>
    </source>
</reference>
<name>A0AAU7C8C6_9BACT</name>
<dbReference type="EMBL" id="CP155447">
    <property type="protein sequence ID" value="XBH01390.1"/>
    <property type="molecule type" value="Genomic_DNA"/>
</dbReference>
<keyword evidence="1" id="KW-0732">Signal</keyword>
<evidence type="ECO:0000256" key="1">
    <source>
        <dbReference type="ARBA" id="ARBA00022729"/>
    </source>
</evidence>
<protein>
    <submittedName>
        <fullName evidence="2">Uncharacterized protein</fullName>
    </submittedName>
</protein>
<gene>
    <name evidence="2" type="ORF">V5E97_23895</name>
</gene>
<dbReference type="RefSeq" id="WP_406694092.1">
    <property type="nucleotide sequence ID" value="NZ_CP155447.1"/>
</dbReference>
<organism evidence="2">
    <name type="scientific">Singulisphaera sp. Ch08</name>
    <dbReference type="NCBI Taxonomy" id="3120278"/>
    <lineage>
        <taxon>Bacteria</taxon>
        <taxon>Pseudomonadati</taxon>
        <taxon>Planctomycetota</taxon>
        <taxon>Planctomycetia</taxon>
        <taxon>Isosphaerales</taxon>
        <taxon>Isosphaeraceae</taxon>
        <taxon>Singulisphaera</taxon>
    </lineage>
</organism>
<evidence type="ECO:0000313" key="2">
    <source>
        <dbReference type="EMBL" id="XBH01390.1"/>
    </source>
</evidence>